<proteinExistence type="predicted"/>
<accession>A0A2K9PJS2</accession>
<dbReference type="PANTHER" id="PTHR43471">
    <property type="entry name" value="ABC TRANSPORTER PERMEASE"/>
    <property type="match status" value="1"/>
</dbReference>
<dbReference type="EMBL" id="CP025791">
    <property type="protein sequence ID" value="AUP77314.1"/>
    <property type="molecule type" value="Genomic_DNA"/>
</dbReference>
<feature type="transmembrane region" description="Helical" evidence="1">
    <location>
        <begin position="234"/>
        <end position="255"/>
    </location>
</feature>
<dbReference type="Proteomes" id="UP000235826">
    <property type="component" value="Chromosome"/>
</dbReference>
<evidence type="ECO:0000313" key="2">
    <source>
        <dbReference type="EMBL" id="AUP77314.1"/>
    </source>
</evidence>
<feature type="transmembrane region" description="Helical" evidence="1">
    <location>
        <begin position="128"/>
        <end position="148"/>
    </location>
</feature>
<feature type="transmembrane region" description="Helical" evidence="1">
    <location>
        <begin position="421"/>
        <end position="443"/>
    </location>
</feature>
<keyword evidence="3" id="KW-1185">Reference proteome</keyword>
<dbReference type="PANTHER" id="PTHR43471:SF1">
    <property type="entry name" value="ABC TRANSPORTER PERMEASE PROTEIN NOSY-RELATED"/>
    <property type="match status" value="1"/>
</dbReference>
<dbReference type="InterPro" id="IPR021913">
    <property type="entry name" value="DUF3526"/>
</dbReference>
<keyword evidence="1" id="KW-0812">Transmembrane</keyword>
<dbReference type="RefSeq" id="WP_102753974.1">
    <property type="nucleotide sequence ID" value="NZ_CP025791.1"/>
</dbReference>
<dbReference type="Pfam" id="PF12040">
    <property type="entry name" value="DUF3526"/>
    <property type="match status" value="1"/>
</dbReference>
<reference evidence="2 3" key="1">
    <citation type="submission" date="2018-01" db="EMBL/GenBank/DDBJ databases">
        <title>Complete genome sequence of Flavivirga eckloniae ECD14 isolated from seaweed Ecklonia cava.</title>
        <authorList>
            <person name="Lee J.H."/>
            <person name="Baik K.S."/>
            <person name="Seong C.N."/>
        </authorList>
    </citation>
    <scope>NUCLEOTIDE SEQUENCE [LARGE SCALE GENOMIC DNA]</scope>
    <source>
        <strain evidence="2 3">ECD14</strain>
    </source>
</reference>
<gene>
    <name evidence="2" type="ORF">C1H87_00700</name>
</gene>
<name>A0A2K9PJS2_9FLAO</name>
<evidence type="ECO:0000256" key="1">
    <source>
        <dbReference type="SAM" id="Phobius"/>
    </source>
</evidence>
<keyword evidence="1" id="KW-0472">Membrane</keyword>
<feature type="transmembrane region" description="Helical" evidence="1">
    <location>
        <begin position="205"/>
        <end position="227"/>
    </location>
</feature>
<feature type="transmembrane region" description="Helical" evidence="1">
    <location>
        <begin position="175"/>
        <end position="199"/>
    </location>
</feature>
<dbReference type="AlphaFoldDB" id="A0A2K9PJS2"/>
<evidence type="ECO:0000313" key="3">
    <source>
        <dbReference type="Proteomes" id="UP000235826"/>
    </source>
</evidence>
<organism evidence="2 3">
    <name type="scientific">Flavivirga eckloniae</name>
    <dbReference type="NCBI Taxonomy" id="1803846"/>
    <lineage>
        <taxon>Bacteria</taxon>
        <taxon>Pseudomonadati</taxon>
        <taxon>Bacteroidota</taxon>
        <taxon>Flavobacteriia</taxon>
        <taxon>Flavobacteriales</taxon>
        <taxon>Flavobacteriaceae</taxon>
        <taxon>Flavivirga</taxon>
    </lineage>
</organism>
<dbReference type="KEGG" id="fek:C1H87_00700"/>
<keyword evidence="1" id="KW-1133">Transmembrane helix</keyword>
<sequence length="446" mass="51865">MYHLLFKSFFRTKIFLVSLVLLVSVGVISILIGKQYLVKQENTIVAAQEFQEESIKRNLEYHSDDLGLLLYYLRFTLIKKPTNISAISIGQSDVNPLLQAVTIRGLEGQKYDTDFENPSLLMSGNLDLGFVIIYLFPLVLIAMTFNLYSEEKELGTWRILAAQTAGKARFLLKKLLIRILFVFAILIFLMFLACGILQIPMNQAFWAIFIQSILYVSFWSALCLWIVSMLKDSSFNALILISIWVLLNILLPAMVNNYVLNRYQVPEALNAMVEQRDGYHEKWDLEKDATMTSFYEAYPQYKNYPVPDDQFSWIWYYGMQHMGDLEAKETSTEMMEKIMMRNTVSEKVALFVPTMHTQLSFNNLASTDMISHLDFLKALTEFHENLRLSFYTKIFENNPANVIDWENHEAKFYSPKRDFSWMHLMLPTLLITLTIAVFGLFNLRKL</sequence>
<feature type="transmembrane region" description="Helical" evidence="1">
    <location>
        <begin position="12"/>
        <end position="32"/>
    </location>
</feature>
<protein>
    <submittedName>
        <fullName evidence="2">ABC transporter permease</fullName>
    </submittedName>
</protein>
<dbReference type="OrthoDB" id="6016419at2"/>